<feature type="domain" description="SpoVT-AbrB" evidence="1">
    <location>
        <begin position="3"/>
        <end position="50"/>
    </location>
</feature>
<reference evidence="2 3" key="1">
    <citation type="submission" date="2013-07" db="EMBL/GenBank/DDBJ databases">
        <title>Genome of Archaeoglobus fulgidus.</title>
        <authorList>
            <person name="Fiebig A."/>
            <person name="Birkeland N.-K."/>
        </authorList>
    </citation>
    <scope>NUCLEOTIDE SEQUENCE [LARGE SCALE GENOMIC DNA]</scope>
    <source>
        <strain evidence="2 3">DSM 8774</strain>
    </source>
</reference>
<sequence length="75" mass="8465">MKVKVTRNFQITIPAEVRRKMGLKLGDVLEVEYNEEKGEAIIRKLGGERRKLKAGRKLTPDEIEALIAEGMGDNL</sequence>
<dbReference type="PANTHER" id="PTHR34860:SF6">
    <property type="entry name" value="REPRESSOR-LIKE PROTEIN SSO7C3"/>
    <property type="match status" value="1"/>
</dbReference>
<dbReference type="RefSeq" id="WP_010879845.1">
    <property type="nucleotide sequence ID" value="NZ_CP006577.1"/>
</dbReference>
<dbReference type="NCBIfam" id="TIGR01439">
    <property type="entry name" value="lp_hng_hel_AbrB"/>
    <property type="match status" value="1"/>
</dbReference>
<protein>
    <submittedName>
        <fullName evidence="2">Looped-hinge helix DNA binding protein domain protein, AbrB family</fullName>
    </submittedName>
</protein>
<evidence type="ECO:0000313" key="2">
    <source>
        <dbReference type="EMBL" id="AIG99348.1"/>
    </source>
</evidence>
<dbReference type="InterPro" id="IPR007159">
    <property type="entry name" value="SpoVT-AbrB_dom"/>
</dbReference>
<dbReference type="KEGG" id="afg:AFULGI_00026390"/>
<dbReference type="Pfam" id="PF04014">
    <property type="entry name" value="MazE_antitoxin"/>
    <property type="match status" value="1"/>
</dbReference>
<dbReference type="GO" id="GO:0003677">
    <property type="term" value="F:DNA binding"/>
    <property type="evidence" value="ECO:0007669"/>
    <property type="project" value="InterPro"/>
</dbReference>
<name>A0A075WP36_ARCFL</name>
<dbReference type="EMBL" id="CP006577">
    <property type="protein sequence ID" value="AIG99348.1"/>
    <property type="molecule type" value="Genomic_DNA"/>
</dbReference>
<gene>
    <name evidence="2" type="ORF">AFULGI_00026390</name>
</gene>
<dbReference type="PANTHER" id="PTHR34860">
    <property type="entry name" value="REPRESSOR-LIKE PROTEIN SSO7C3"/>
    <property type="match status" value="1"/>
</dbReference>
<dbReference type="InterPro" id="IPR052975">
    <property type="entry name" value="Repressor-like_regulatory"/>
</dbReference>
<dbReference type="InterPro" id="IPR037914">
    <property type="entry name" value="SpoVT-AbrB_sf"/>
</dbReference>
<dbReference type="SMR" id="A0A075WP36"/>
<accession>A0A075WP36</accession>
<proteinExistence type="predicted"/>
<dbReference type="AlphaFoldDB" id="A0A075WP36"/>
<dbReference type="GeneID" id="24796103"/>
<evidence type="ECO:0000259" key="1">
    <source>
        <dbReference type="SMART" id="SM00966"/>
    </source>
</evidence>
<dbReference type="Proteomes" id="UP000028501">
    <property type="component" value="Chromosome"/>
</dbReference>
<evidence type="ECO:0000313" key="3">
    <source>
        <dbReference type="Proteomes" id="UP000028501"/>
    </source>
</evidence>
<dbReference type="Gene3D" id="2.10.260.10">
    <property type="match status" value="1"/>
</dbReference>
<dbReference type="HOGENOM" id="CLU_158484_9_3_2"/>
<organism evidence="2 3">
    <name type="scientific">Archaeoglobus fulgidus DSM 8774</name>
    <dbReference type="NCBI Taxonomy" id="1344584"/>
    <lineage>
        <taxon>Archaea</taxon>
        <taxon>Methanobacteriati</taxon>
        <taxon>Methanobacteriota</taxon>
        <taxon>Archaeoglobi</taxon>
        <taxon>Archaeoglobales</taxon>
        <taxon>Archaeoglobaceae</taxon>
        <taxon>Archaeoglobus</taxon>
    </lineage>
</organism>
<dbReference type="SMART" id="SM00966">
    <property type="entry name" value="SpoVT_AbrB"/>
    <property type="match status" value="1"/>
</dbReference>
<dbReference type="SUPFAM" id="SSF89447">
    <property type="entry name" value="AbrB/MazE/MraZ-like"/>
    <property type="match status" value="1"/>
</dbReference>